<dbReference type="PANTHER" id="PTHR30294">
    <property type="entry name" value="MEMBRANE COMPONENT OF ABC TRANSPORTER YHHJ-RELATED"/>
    <property type="match status" value="1"/>
</dbReference>
<protein>
    <submittedName>
        <fullName evidence="8">ABC-2 type transporter</fullName>
    </submittedName>
</protein>
<dbReference type="InterPro" id="IPR051449">
    <property type="entry name" value="ABC-2_transporter_component"/>
</dbReference>
<dbReference type="RefSeq" id="WP_006037700.1">
    <property type="nucleotide sequence ID" value="NZ_AEDD01000004.1"/>
</dbReference>
<dbReference type="AlphaFoldDB" id="E0I7T8"/>
<feature type="transmembrane region" description="Helical" evidence="6">
    <location>
        <begin position="364"/>
        <end position="385"/>
    </location>
</feature>
<evidence type="ECO:0000256" key="1">
    <source>
        <dbReference type="ARBA" id="ARBA00004651"/>
    </source>
</evidence>
<evidence type="ECO:0000256" key="3">
    <source>
        <dbReference type="ARBA" id="ARBA00022692"/>
    </source>
</evidence>
<dbReference type="PANTHER" id="PTHR30294:SF29">
    <property type="entry name" value="MULTIDRUG ABC TRANSPORTER PERMEASE YBHS-RELATED"/>
    <property type="match status" value="1"/>
</dbReference>
<organism evidence="8 9">
    <name type="scientific">Paenibacillus curdlanolyticus YK9</name>
    <dbReference type="NCBI Taxonomy" id="717606"/>
    <lineage>
        <taxon>Bacteria</taxon>
        <taxon>Bacillati</taxon>
        <taxon>Bacillota</taxon>
        <taxon>Bacilli</taxon>
        <taxon>Bacillales</taxon>
        <taxon>Paenibacillaceae</taxon>
        <taxon>Paenibacillus</taxon>
    </lineage>
</organism>
<dbReference type="EMBL" id="AEDD01000004">
    <property type="protein sequence ID" value="EFM11243.1"/>
    <property type="molecule type" value="Genomic_DNA"/>
</dbReference>
<feature type="domain" description="ABC-2 type transporter transmembrane" evidence="7">
    <location>
        <begin position="19"/>
        <end position="412"/>
    </location>
</feature>
<keyword evidence="2" id="KW-1003">Cell membrane</keyword>
<dbReference type="GO" id="GO:0140359">
    <property type="term" value="F:ABC-type transporter activity"/>
    <property type="evidence" value="ECO:0007669"/>
    <property type="project" value="InterPro"/>
</dbReference>
<dbReference type="OrthoDB" id="9768837at2"/>
<evidence type="ECO:0000256" key="4">
    <source>
        <dbReference type="ARBA" id="ARBA00022989"/>
    </source>
</evidence>
<keyword evidence="4 6" id="KW-1133">Transmembrane helix</keyword>
<feature type="transmembrane region" description="Helical" evidence="6">
    <location>
        <begin position="335"/>
        <end position="357"/>
    </location>
</feature>
<evidence type="ECO:0000256" key="6">
    <source>
        <dbReference type="SAM" id="Phobius"/>
    </source>
</evidence>
<name>E0I7T8_9BACL</name>
<feature type="transmembrane region" description="Helical" evidence="6">
    <location>
        <begin position="391"/>
        <end position="412"/>
    </location>
</feature>
<dbReference type="InterPro" id="IPR013525">
    <property type="entry name" value="ABC2_TM"/>
</dbReference>
<comment type="subcellular location">
    <subcellularLocation>
        <location evidence="1">Cell membrane</location>
        <topology evidence="1">Multi-pass membrane protein</topology>
    </subcellularLocation>
</comment>
<dbReference type="eggNOG" id="COG1668">
    <property type="taxonomic scope" value="Bacteria"/>
</dbReference>
<keyword evidence="9" id="KW-1185">Reference proteome</keyword>
<evidence type="ECO:0000256" key="5">
    <source>
        <dbReference type="ARBA" id="ARBA00023136"/>
    </source>
</evidence>
<feature type="transmembrane region" description="Helical" evidence="6">
    <location>
        <begin position="209"/>
        <end position="229"/>
    </location>
</feature>
<dbReference type="STRING" id="717606.PaecuDRAFT_1689"/>
<evidence type="ECO:0000313" key="8">
    <source>
        <dbReference type="EMBL" id="EFM11243.1"/>
    </source>
</evidence>
<evidence type="ECO:0000259" key="7">
    <source>
        <dbReference type="Pfam" id="PF12698"/>
    </source>
</evidence>
<dbReference type="Proteomes" id="UP000005387">
    <property type="component" value="Unassembled WGS sequence"/>
</dbReference>
<reference evidence="8 9" key="1">
    <citation type="submission" date="2010-07" db="EMBL/GenBank/DDBJ databases">
        <title>The draft genome of Paenibacillus curdlanolyticus YK9.</title>
        <authorList>
            <consortium name="US DOE Joint Genome Institute (JGI-PGF)"/>
            <person name="Lucas S."/>
            <person name="Copeland A."/>
            <person name="Lapidus A."/>
            <person name="Cheng J.-F."/>
            <person name="Bruce D."/>
            <person name="Goodwin L."/>
            <person name="Pitluck S."/>
            <person name="Land M.L."/>
            <person name="Hauser L."/>
            <person name="Chang Y.-J."/>
            <person name="Jeffries C."/>
            <person name="Anderson I.J."/>
            <person name="Johnson E."/>
            <person name="Loganathan U."/>
            <person name="Mulhopadhyay B."/>
            <person name="Kyrpides N."/>
            <person name="Woyke T.J."/>
        </authorList>
    </citation>
    <scope>NUCLEOTIDE SEQUENCE [LARGE SCALE GENOMIC DNA]</scope>
    <source>
        <strain evidence="8 9">YK9</strain>
    </source>
</reference>
<dbReference type="GO" id="GO:0005886">
    <property type="term" value="C:plasma membrane"/>
    <property type="evidence" value="ECO:0007669"/>
    <property type="project" value="UniProtKB-SubCell"/>
</dbReference>
<evidence type="ECO:0000256" key="2">
    <source>
        <dbReference type="ARBA" id="ARBA00022475"/>
    </source>
</evidence>
<keyword evidence="5 6" id="KW-0472">Membrane</keyword>
<gene>
    <name evidence="8" type="ORF">PaecuDRAFT_1689</name>
</gene>
<feature type="transmembrane region" description="Helical" evidence="6">
    <location>
        <begin position="303"/>
        <end position="323"/>
    </location>
</feature>
<evidence type="ECO:0000313" key="9">
    <source>
        <dbReference type="Proteomes" id="UP000005387"/>
    </source>
</evidence>
<sequence>MSNFWTVVGFTIRNKVRTKAFLISSIIIAIILSVVVNLPYLISQFSSNTPDKVGYIGSTEQAAASSVSIATIGEQLETYFKKQDEPGYEFVKVADQGSPEANEKALVDKLAAGELDAYITFNQEDQPSGFPQMIIKSENEYNTSEASTLQTALQAIKMEVSLQGLGLDDAQKQALFAPAVVDSVKLNVNADGASTVEESEERPASMYGVVYIILFLLFMSIMTTGQLIATEITAEKSSRVMEVLITSVSPLKQMFGKILGIFLVGLSQILFYVAVIAVNLSLPYNENPLSDMGIHMSDIPVSLYIYALLFYLIGFFLYATLYAGVGSLVSRTEELGQAVMPLMFTSLGGFYIGIFGLNAPDSMLIKVASFIPFFTPYIMFLRVGMVEPPTWQIIISLVVLVITTGVAGWLSAKIYRTGVLMYGKRPTLKELRKAMKAYKF</sequence>
<accession>E0I7T8</accession>
<feature type="transmembrane region" description="Helical" evidence="6">
    <location>
        <begin position="258"/>
        <end position="282"/>
    </location>
</feature>
<dbReference type="Pfam" id="PF12698">
    <property type="entry name" value="ABC2_membrane_3"/>
    <property type="match status" value="1"/>
</dbReference>
<proteinExistence type="predicted"/>
<feature type="transmembrane region" description="Helical" evidence="6">
    <location>
        <begin position="20"/>
        <end position="42"/>
    </location>
</feature>
<keyword evidence="3 6" id="KW-0812">Transmembrane</keyword>